<dbReference type="EMBL" id="SEKV01001656">
    <property type="protein sequence ID" value="TFY50147.1"/>
    <property type="molecule type" value="Genomic_DNA"/>
</dbReference>
<proteinExistence type="predicted"/>
<evidence type="ECO:0000313" key="2">
    <source>
        <dbReference type="Proteomes" id="UP000298390"/>
    </source>
</evidence>
<reference evidence="1 2" key="1">
    <citation type="submission" date="2019-01" db="EMBL/GenBank/DDBJ databases">
        <title>Genome sequencing of the rare red list fungi Fomitopsis rosea.</title>
        <authorList>
            <person name="Buettner E."/>
            <person name="Kellner H."/>
        </authorList>
    </citation>
    <scope>NUCLEOTIDE SEQUENCE [LARGE SCALE GENOMIC DNA]</scope>
    <source>
        <strain evidence="1 2">DSM 105464</strain>
    </source>
</reference>
<comment type="caution">
    <text evidence="1">The sequence shown here is derived from an EMBL/GenBank/DDBJ whole genome shotgun (WGS) entry which is preliminary data.</text>
</comment>
<gene>
    <name evidence="1" type="ORF">EVJ58_g11167</name>
</gene>
<evidence type="ECO:0000313" key="1">
    <source>
        <dbReference type="EMBL" id="TFY50147.1"/>
    </source>
</evidence>
<organism evidence="1 2">
    <name type="scientific">Rhodofomes roseus</name>
    <dbReference type="NCBI Taxonomy" id="34475"/>
    <lineage>
        <taxon>Eukaryota</taxon>
        <taxon>Fungi</taxon>
        <taxon>Dikarya</taxon>
        <taxon>Basidiomycota</taxon>
        <taxon>Agaricomycotina</taxon>
        <taxon>Agaricomycetes</taxon>
        <taxon>Polyporales</taxon>
        <taxon>Rhodofomes</taxon>
    </lineage>
</organism>
<dbReference type="Proteomes" id="UP000298390">
    <property type="component" value="Unassembled WGS sequence"/>
</dbReference>
<dbReference type="AlphaFoldDB" id="A0A4Y9XLE2"/>
<accession>A0A4Y9XLE2</accession>
<protein>
    <submittedName>
        <fullName evidence="1">Uncharacterized protein</fullName>
    </submittedName>
</protein>
<sequence length="112" mass="12103">MEKGARGEHEGKEAHLNLYRTSAALSTAPSALPGLRPTDLTAMYTSEYDYLFKLLLIGDSGVGKPATGDFCAPALAIDASLQCLGNKILLREQGWEWVTEGKYDEQGVEGLL</sequence>
<name>A0A4Y9XLE2_9APHY</name>